<dbReference type="FunFam" id="1.10.1000.11:FF:000009">
    <property type="entry name" value="IQ motif and SEC7 domain-containing protein"/>
    <property type="match status" value="1"/>
</dbReference>
<dbReference type="AlphaFoldDB" id="A0A915IFC5"/>
<dbReference type="PANTHER" id="PTHR10663:SF342">
    <property type="entry name" value="FI21420P1"/>
    <property type="match status" value="1"/>
</dbReference>
<dbReference type="GO" id="GO:0032012">
    <property type="term" value="P:regulation of ARF protein signal transduction"/>
    <property type="evidence" value="ECO:0007669"/>
    <property type="project" value="InterPro"/>
</dbReference>
<sequence>MYGLPLCQTENALNSLKNLAHVGKRYLKYSFSNAKEYQNLKFSSGAKSRKWSSIFMSKKPDRGIEFLIGWGFVENSPTAVAKFLVTRKGLSRQMIGEYLGNLQKSFNQQVLRFFAEEVDMKNFEIDVALRKFQAKFRLPGEAQKIERIVEVFANRYCQCNLDFTSKFKQKDTVFVLAFAIIMLNTDLHSPNVKASRRMKVEDFVKNLKGIDADSDIDTKLLTDIYHRVKQSEFRSDADHVTQVLRVEQCLVGKKPIHNSEIKKP</sequence>
<dbReference type="OMA" id="GIASMHE"/>
<dbReference type="SUPFAM" id="SSF48425">
    <property type="entry name" value="Sec7 domain"/>
    <property type="match status" value="1"/>
</dbReference>
<dbReference type="GO" id="GO:0005085">
    <property type="term" value="F:guanyl-nucleotide exchange factor activity"/>
    <property type="evidence" value="ECO:0007669"/>
    <property type="project" value="InterPro"/>
</dbReference>
<keyword evidence="2" id="KW-1185">Reference proteome</keyword>
<dbReference type="InterPro" id="IPR035999">
    <property type="entry name" value="Sec7_dom_sf"/>
</dbReference>
<proteinExistence type="predicted"/>
<dbReference type="Proteomes" id="UP000887565">
    <property type="component" value="Unplaced"/>
</dbReference>
<dbReference type="GO" id="GO:0030036">
    <property type="term" value="P:actin cytoskeleton organization"/>
    <property type="evidence" value="ECO:0007669"/>
    <property type="project" value="TreeGrafter"/>
</dbReference>
<dbReference type="InterPro" id="IPR000904">
    <property type="entry name" value="Sec7_dom"/>
</dbReference>
<dbReference type="PANTHER" id="PTHR10663">
    <property type="entry name" value="GUANYL-NUCLEOTIDE EXCHANGE FACTOR"/>
    <property type="match status" value="1"/>
</dbReference>
<reference evidence="3" key="1">
    <citation type="submission" date="2022-11" db="UniProtKB">
        <authorList>
            <consortium name="WormBaseParasite"/>
        </authorList>
    </citation>
    <scope>IDENTIFICATION</scope>
</reference>
<dbReference type="PROSITE" id="PS50190">
    <property type="entry name" value="SEC7"/>
    <property type="match status" value="1"/>
</dbReference>
<feature type="domain" description="SEC7" evidence="1">
    <location>
        <begin position="30"/>
        <end position="231"/>
    </location>
</feature>
<organism evidence="2 3">
    <name type="scientific">Romanomermis culicivorax</name>
    <name type="common">Nematode worm</name>
    <dbReference type="NCBI Taxonomy" id="13658"/>
    <lineage>
        <taxon>Eukaryota</taxon>
        <taxon>Metazoa</taxon>
        <taxon>Ecdysozoa</taxon>
        <taxon>Nematoda</taxon>
        <taxon>Enoplea</taxon>
        <taxon>Dorylaimia</taxon>
        <taxon>Mermithida</taxon>
        <taxon>Mermithoidea</taxon>
        <taxon>Mermithidae</taxon>
        <taxon>Romanomermis</taxon>
    </lineage>
</organism>
<dbReference type="SMART" id="SM00222">
    <property type="entry name" value="Sec7"/>
    <property type="match status" value="1"/>
</dbReference>
<dbReference type="Gene3D" id="1.10.220.20">
    <property type="match status" value="1"/>
</dbReference>
<evidence type="ECO:0000313" key="2">
    <source>
        <dbReference type="Proteomes" id="UP000887565"/>
    </source>
</evidence>
<name>A0A915IFC5_ROMCU</name>
<dbReference type="WBParaSite" id="nRc.2.0.1.t12612-RA">
    <property type="protein sequence ID" value="nRc.2.0.1.t12612-RA"/>
    <property type="gene ID" value="nRc.2.0.1.g12612"/>
</dbReference>
<protein>
    <submittedName>
        <fullName evidence="3">SEC7 domain-containing protein</fullName>
    </submittedName>
</protein>
<accession>A0A915IFC5</accession>
<dbReference type="CDD" id="cd00171">
    <property type="entry name" value="Sec7"/>
    <property type="match status" value="1"/>
</dbReference>
<dbReference type="Pfam" id="PF01369">
    <property type="entry name" value="Sec7"/>
    <property type="match status" value="1"/>
</dbReference>
<evidence type="ECO:0000259" key="1">
    <source>
        <dbReference type="PROSITE" id="PS50190"/>
    </source>
</evidence>
<dbReference type="InterPro" id="IPR023394">
    <property type="entry name" value="Sec7_C_sf"/>
</dbReference>
<evidence type="ECO:0000313" key="3">
    <source>
        <dbReference type="WBParaSite" id="nRc.2.0.1.t12612-RA"/>
    </source>
</evidence>
<dbReference type="Gene3D" id="1.10.1000.11">
    <property type="entry name" value="Arf Nucleotide-binding Site Opener,domain 2"/>
    <property type="match status" value="1"/>
</dbReference>